<reference evidence="2" key="2">
    <citation type="submission" date="2024-01" db="EMBL/GenBank/DDBJ databases">
        <title>Roseobacter fucihabitans sp. nov., isolated from the brown alga Fucus spiralis.</title>
        <authorList>
            <person name="Hahnke S."/>
            <person name="Berger M."/>
            <person name="Schlingloff A."/>
            <person name="Athale I."/>
            <person name="Neumann-Schaal M."/>
            <person name="Adenaya A."/>
            <person name="Poehlein A."/>
            <person name="Daniel R."/>
            <person name="Pertersen J."/>
            <person name="Brinkhoff T."/>
        </authorList>
    </citation>
    <scope>NUCLEOTIDE SEQUENCE [LARGE SCALE GENOMIC DNA]</scope>
    <source>
        <strain evidence="2">B14</strain>
    </source>
</reference>
<evidence type="ECO:0000313" key="2">
    <source>
        <dbReference type="Proteomes" id="UP001318682"/>
    </source>
</evidence>
<reference evidence="1 2" key="1">
    <citation type="submission" date="2015-07" db="EMBL/GenBank/DDBJ databases">
        <authorList>
            <person name="Voget S."/>
            <person name="Dogs M."/>
            <person name="Brinkhoff T.H."/>
            <person name="Daniel R."/>
        </authorList>
    </citation>
    <scope>NUCLEOTIDE SEQUENCE [LARGE SCALE GENOMIC DNA]</scope>
    <source>
        <strain evidence="1 2">B14</strain>
    </source>
</reference>
<protein>
    <submittedName>
        <fullName evidence="1">Uncharacterized protein</fullName>
    </submittedName>
</protein>
<accession>A0ABZ2BUB9</accession>
<gene>
    <name evidence="1" type="ORF">ROLI_020980</name>
</gene>
<keyword evidence="2" id="KW-1185">Reference proteome</keyword>
<organism evidence="1 2">
    <name type="scientific">Roseobacter fucihabitans</name>
    <dbReference type="NCBI Taxonomy" id="1537242"/>
    <lineage>
        <taxon>Bacteria</taxon>
        <taxon>Pseudomonadati</taxon>
        <taxon>Pseudomonadota</taxon>
        <taxon>Alphaproteobacteria</taxon>
        <taxon>Rhodobacterales</taxon>
        <taxon>Roseobacteraceae</taxon>
        <taxon>Roseobacter</taxon>
    </lineage>
</organism>
<dbReference type="EMBL" id="CP143423">
    <property type="protein sequence ID" value="WVX49013.1"/>
    <property type="molecule type" value="Genomic_DNA"/>
</dbReference>
<name>A0ABZ2BUB9_9RHOB</name>
<proteinExistence type="predicted"/>
<sequence length="79" mass="8461">MSLRTEPVSTARQCMFTCTRGAQLAVEAFNETVLPGPSGRDVVPVNAGILNPFERIAMLVNSVPLSDTIVVGMPRSVMI</sequence>
<evidence type="ECO:0000313" key="1">
    <source>
        <dbReference type="EMBL" id="WVX49013.1"/>
    </source>
</evidence>
<dbReference type="Proteomes" id="UP001318682">
    <property type="component" value="Chromosome"/>
</dbReference>